<dbReference type="Proteomes" id="UP000252519">
    <property type="component" value="Unassembled WGS sequence"/>
</dbReference>
<proteinExistence type="predicted"/>
<gene>
    <name evidence="1" type="ORF">ANCCAN_25759</name>
</gene>
<dbReference type="AlphaFoldDB" id="A0A368FA62"/>
<reference evidence="1 2" key="1">
    <citation type="submission" date="2014-10" db="EMBL/GenBank/DDBJ databases">
        <title>Draft genome of the hookworm Ancylostoma caninum.</title>
        <authorList>
            <person name="Mitreva M."/>
        </authorList>
    </citation>
    <scope>NUCLEOTIDE SEQUENCE [LARGE SCALE GENOMIC DNA]</scope>
    <source>
        <strain evidence="1 2">Baltimore</strain>
    </source>
</reference>
<name>A0A368FA62_ANCCA</name>
<keyword evidence="2" id="KW-1185">Reference proteome</keyword>
<organism evidence="1 2">
    <name type="scientific">Ancylostoma caninum</name>
    <name type="common">Dog hookworm</name>
    <dbReference type="NCBI Taxonomy" id="29170"/>
    <lineage>
        <taxon>Eukaryota</taxon>
        <taxon>Metazoa</taxon>
        <taxon>Ecdysozoa</taxon>
        <taxon>Nematoda</taxon>
        <taxon>Chromadorea</taxon>
        <taxon>Rhabditida</taxon>
        <taxon>Rhabditina</taxon>
        <taxon>Rhabditomorpha</taxon>
        <taxon>Strongyloidea</taxon>
        <taxon>Ancylostomatidae</taxon>
        <taxon>Ancylostomatinae</taxon>
        <taxon>Ancylostoma</taxon>
    </lineage>
</organism>
<sequence length="192" mass="21533">MAQKYSLSVDLSRTACIFLSFQRNRSQIVTVHASDRDEVSNRSDSALVPNKSDFHNNEIRKKSETSDIEMMKLETNAGKSMGDQCFSARRHCKVPALRIFGSLFAFGKHREFGDENSKHRSSVSSSAHDVTSVVNSFSTSACIISTPHGNYLAVICQVAIFETLRFCANYLDKPLNMRTQLEISRILMDVLS</sequence>
<dbReference type="OrthoDB" id="10569843at2759"/>
<dbReference type="EMBL" id="JOJR01002560">
    <property type="protein sequence ID" value="RCN28498.1"/>
    <property type="molecule type" value="Genomic_DNA"/>
</dbReference>
<accession>A0A368FA62</accession>
<evidence type="ECO:0000313" key="2">
    <source>
        <dbReference type="Proteomes" id="UP000252519"/>
    </source>
</evidence>
<dbReference type="STRING" id="29170.A0A368FA62"/>
<evidence type="ECO:0000313" key="1">
    <source>
        <dbReference type="EMBL" id="RCN28498.1"/>
    </source>
</evidence>
<protein>
    <submittedName>
        <fullName evidence="1">Uncharacterized protein</fullName>
    </submittedName>
</protein>
<comment type="caution">
    <text evidence="1">The sequence shown here is derived from an EMBL/GenBank/DDBJ whole genome shotgun (WGS) entry which is preliminary data.</text>
</comment>